<dbReference type="SUPFAM" id="SSF53335">
    <property type="entry name" value="S-adenosyl-L-methionine-dependent methyltransferases"/>
    <property type="match status" value="1"/>
</dbReference>
<feature type="domain" description="Methyltransferase type 12" evidence="5">
    <location>
        <begin position="200"/>
        <end position="301"/>
    </location>
</feature>
<dbReference type="EMBL" id="OE180593">
    <property type="protein sequence ID" value="CAD7571594.1"/>
    <property type="molecule type" value="Genomic_DNA"/>
</dbReference>
<dbReference type="FunFam" id="3.40.50.150:FF:000298">
    <property type="entry name" value="Methyltransferase-like protein"/>
    <property type="match status" value="1"/>
</dbReference>
<dbReference type="InterPro" id="IPR026113">
    <property type="entry name" value="METTL2/6/8-like"/>
</dbReference>
<dbReference type="PANTHER" id="PTHR22809:SF11">
    <property type="entry name" value="TRNA N(3)-METHYLCYTIDINE METHYLTRANSFERASE METTL2"/>
    <property type="match status" value="1"/>
</dbReference>
<reference evidence="6" key="1">
    <citation type="submission" date="2020-11" db="EMBL/GenBank/DDBJ databases">
        <authorList>
            <person name="Tran Van P."/>
        </authorList>
    </citation>
    <scope>NUCLEOTIDE SEQUENCE</scope>
</reference>
<gene>
    <name evidence="6" type="ORF">TCMB3V08_LOCUS4264</name>
</gene>
<evidence type="ECO:0000256" key="2">
    <source>
        <dbReference type="ARBA" id="ARBA00022603"/>
    </source>
</evidence>
<dbReference type="InterPro" id="IPR013217">
    <property type="entry name" value="Methyltransf_12"/>
</dbReference>
<dbReference type="Gene3D" id="3.40.50.150">
    <property type="entry name" value="Vaccinia Virus protein VP39"/>
    <property type="match status" value="1"/>
</dbReference>
<evidence type="ECO:0000313" key="6">
    <source>
        <dbReference type="EMBL" id="CAD7571594.1"/>
    </source>
</evidence>
<keyword evidence="2 4" id="KW-0489">Methyltransferase</keyword>
<evidence type="ECO:0000256" key="3">
    <source>
        <dbReference type="ARBA" id="ARBA00022679"/>
    </source>
</evidence>
<dbReference type="GO" id="GO:0032259">
    <property type="term" value="P:methylation"/>
    <property type="evidence" value="ECO:0007669"/>
    <property type="project" value="UniProtKB-KW"/>
</dbReference>
<evidence type="ECO:0000256" key="4">
    <source>
        <dbReference type="PIRNR" id="PIRNR037755"/>
    </source>
</evidence>
<sequence length="388" mass="45254">MRTSYHLLRWGTTEVNTQEIFIFVYMMEDAQLESEKRPTFGNRYLTDSSNVFQHNAWDNVEWDSEQETKAKEKVAENASTFVCEADQKLYESNADKYWDEFYNIHQNRFFKDRHWLFTEFPELGIDEKLSSVTPIRVCSEEEKSLKQTFAYSSDITSTRLNSSDLSQSGDVCDPKLEGPCEEFSSMSVKSDVAKKRTIFEIGCGVGNTVFPILQYTKDPNLFIYCCDFSSKAVGILKENPEYDIQRCHAFVCDVASPEWDVPFEPESLDIAVLVFVLSAIHPDKMPFVVKQLFRFIRPGGLVLLRDYGRYDMAQLRFKKGRCLANNFYARGDGTRVYFFTQEEIKELFTKEGFVEEQNLVDRRLQVNRGKLLTMYRVWLQAKYRKPVS</sequence>
<dbReference type="PANTHER" id="PTHR22809">
    <property type="entry name" value="METHYLTRANSFERASE-RELATED"/>
    <property type="match status" value="1"/>
</dbReference>
<evidence type="ECO:0000259" key="5">
    <source>
        <dbReference type="Pfam" id="PF08242"/>
    </source>
</evidence>
<dbReference type="InterPro" id="IPR029063">
    <property type="entry name" value="SAM-dependent_MTases_sf"/>
</dbReference>
<keyword evidence="3 4" id="KW-0808">Transferase</keyword>
<name>A0A7R9J2L3_TIMCA</name>
<organism evidence="6">
    <name type="scientific">Timema californicum</name>
    <name type="common">California timema</name>
    <name type="synonym">Walking stick</name>
    <dbReference type="NCBI Taxonomy" id="61474"/>
    <lineage>
        <taxon>Eukaryota</taxon>
        <taxon>Metazoa</taxon>
        <taxon>Ecdysozoa</taxon>
        <taxon>Arthropoda</taxon>
        <taxon>Hexapoda</taxon>
        <taxon>Insecta</taxon>
        <taxon>Pterygota</taxon>
        <taxon>Neoptera</taxon>
        <taxon>Polyneoptera</taxon>
        <taxon>Phasmatodea</taxon>
        <taxon>Timematodea</taxon>
        <taxon>Timematoidea</taxon>
        <taxon>Timematidae</taxon>
        <taxon>Timema</taxon>
    </lineage>
</organism>
<protein>
    <recommendedName>
        <fullName evidence="4">tRNA N(3)-methylcytidine methyltransferase</fullName>
        <ecNumber evidence="4">2.1.1.-</ecNumber>
    </recommendedName>
</protein>
<dbReference type="Pfam" id="PF08242">
    <property type="entry name" value="Methyltransf_12"/>
    <property type="match status" value="1"/>
</dbReference>
<comment type="function">
    <text evidence="4">S-adenosyl-L-methionine-dependent methyltransferase.</text>
</comment>
<dbReference type="CDD" id="cd02440">
    <property type="entry name" value="AdoMet_MTases"/>
    <property type="match status" value="1"/>
</dbReference>
<dbReference type="AlphaFoldDB" id="A0A7R9J2L3"/>
<accession>A0A7R9J2L3</accession>
<dbReference type="GO" id="GO:0052735">
    <property type="term" value="F:tRNA (cytidine-3-)-methyltransferase activity"/>
    <property type="evidence" value="ECO:0007669"/>
    <property type="project" value="TreeGrafter"/>
</dbReference>
<dbReference type="PIRSF" id="PIRSF037755">
    <property type="entry name" value="Mettl2_prd"/>
    <property type="match status" value="1"/>
</dbReference>
<evidence type="ECO:0000256" key="1">
    <source>
        <dbReference type="ARBA" id="ARBA00009725"/>
    </source>
</evidence>
<comment type="similarity">
    <text evidence="1 4">Belongs to the methyltransferase superfamily. METL family.</text>
</comment>
<proteinExistence type="inferred from homology"/>
<dbReference type="EC" id="2.1.1.-" evidence="4"/>